<sequence length="84" mass="9231">MNGTGTTLNDITSNPLWSLLDPIFSILGVVALAVMVVRLFMHYFRGAHSNMMVTVVFGMVALLFLLAPTVFFPIIQWFIGKIGG</sequence>
<dbReference type="AlphaFoldDB" id="F8IGN5"/>
<evidence type="ECO:0000313" key="2">
    <source>
        <dbReference type="EMBL" id="AEJ44315.1"/>
    </source>
</evidence>
<dbReference type="PATRIC" id="fig|1048834.4.peg.2285"/>
<feature type="transmembrane region" description="Helical" evidence="1">
    <location>
        <begin position="23"/>
        <end position="41"/>
    </location>
</feature>
<dbReference type="OrthoDB" id="2376284at2"/>
<gene>
    <name evidence="2" type="ordered locus">TC41_2415</name>
</gene>
<proteinExistence type="predicted"/>
<keyword evidence="1" id="KW-0472">Membrane</keyword>
<evidence type="ECO:0000313" key="3">
    <source>
        <dbReference type="Proteomes" id="UP000000292"/>
    </source>
</evidence>
<organism evidence="2 3">
    <name type="scientific">Alicyclobacillus acidocaldarius (strain Tc-4-1)</name>
    <name type="common">Bacillus acidocaldarius</name>
    <dbReference type="NCBI Taxonomy" id="1048834"/>
    <lineage>
        <taxon>Bacteria</taxon>
        <taxon>Bacillati</taxon>
        <taxon>Bacillota</taxon>
        <taxon>Bacilli</taxon>
        <taxon>Bacillales</taxon>
        <taxon>Alicyclobacillaceae</taxon>
        <taxon>Alicyclobacillus</taxon>
    </lineage>
</organism>
<dbReference type="RefSeq" id="WP_014465152.1">
    <property type="nucleotide sequence ID" value="NC_017167.1"/>
</dbReference>
<keyword evidence="1" id="KW-1133">Transmembrane helix</keyword>
<accession>F8IGN5</accession>
<keyword evidence="1" id="KW-0812">Transmembrane</keyword>
<dbReference type="HOGENOM" id="CLU_2520263_0_0_9"/>
<dbReference type="EMBL" id="CP002902">
    <property type="protein sequence ID" value="AEJ44315.1"/>
    <property type="molecule type" value="Genomic_DNA"/>
</dbReference>
<dbReference type="Proteomes" id="UP000000292">
    <property type="component" value="Chromosome"/>
</dbReference>
<name>F8IGN5_ALIAT</name>
<protein>
    <submittedName>
        <fullName evidence="2">Uncharacterized protein</fullName>
    </submittedName>
</protein>
<feature type="transmembrane region" description="Helical" evidence="1">
    <location>
        <begin position="53"/>
        <end position="79"/>
    </location>
</feature>
<reference evidence="3" key="2">
    <citation type="submission" date="2011-06" db="EMBL/GenBank/DDBJ databases">
        <title>The complete genome sequence of Alicyclobacillus acidocaldarius sp. Tc-4-1.</title>
        <authorList>
            <person name="Chen Y."/>
            <person name="He Y."/>
            <person name="Dong Z."/>
            <person name="Hu S."/>
        </authorList>
    </citation>
    <scope>NUCLEOTIDE SEQUENCE [LARGE SCALE GENOMIC DNA]</scope>
    <source>
        <strain evidence="3">Tc-4-1</strain>
    </source>
</reference>
<dbReference type="KEGG" id="aad:TC41_2415"/>
<evidence type="ECO:0000256" key="1">
    <source>
        <dbReference type="SAM" id="Phobius"/>
    </source>
</evidence>
<dbReference type="STRING" id="1048834.TC41_2415"/>
<reference evidence="2 3" key="1">
    <citation type="journal article" date="2011" name="J. Bacteriol.">
        <title>Complete Genome Sequence of Alicyclobacillus acidocaldarius Strain Tc-4-1.</title>
        <authorList>
            <person name="Chen Y."/>
            <person name="He Y."/>
            <person name="Zhang B."/>
            <person name="Yang J."/>
            <person name="Li W."/>
            <person name="Dong Z."/>
            <person name="Hu S."/>
        </authorList>
    </citation>
    <scope>NUCLEOTIDE SEQUENCE [LARGE SCALE GENOMIC DNA]</scope>
    <source>
        <strain evidence="2 3">Tc-4-1</strain>
    </source>
</reference>